<comment type="subcellular location">
    <subcellularLocation>
        <location evidence="2">Membrane</location>
        <topology evidence="2">Multi-pass membrane protein</topology>
    </subcellularLocation>
</comment>
<dbReference type="FunFam" id="3.30.565.10:FF:000049">
    <property type="entry name" value="Two-component sensor histidine kinase"/>
    <property type="match status" value="1"/>
</dbReference>
<dbReference type="EMBL" id="JADZGI010000001">
    <property type="protein sequence ID" value="MBH0113186.1"/>
    <property type="molecule type" value="Genomic_DNA"/>
</dbReference>
<reference evidence="16" key="1">
    <citation type="submission" date="2020-11" db="EMBL/GenBank/DDBJ databases">
        <title>Novosphingobium aureum sp. nov., a marine bacterium isolated from sediment of a salt flat.</title>
        <authorList>
            <person name="Yoo Y."/>
            <person name="Kim J.-J."/>
        </authorList>
    </citation>
    <scope>NUCLEOTIDE SEQUENCE</scope>
    <source>
        <strain evidence="16">YJ-S2-02</strain>
    </source>
</reference>
<evidence type="ECO:0000313" key="16">
    <source>
        <dbReference type="EMBL" id="MBH0113186.1"/>
    </source>
</evidence>
<evidence type="ECO:0000259" key="15">
    <source>
        <dbReference type="PROSITE" id="PS50110"/>
    </source>
</evidence>
<dbReference type="GO" id="GO:0005886">
    <property type="term" value="C:plasma membrane"/>
    <property type="evidence" value="ECO:0007669"/>
    <property type="project" value="TreeGrafter"/>
</dbReference>
<evidence type="ECO:0000256" key="1">
    <source>
        <dbReference type="ARBA" id="ARBA00000085"/>
    </source>
</evidence>
<dbReference type="InterPro" id="IPR005467">
    <property type="entry name" value="His_kinase_dom"/>
</dbReference>
<keyword evidence="12" id="KW-0175">Coiled coil</keyword>
<keyword evidence="9 13" id="KW-1133">Transmembrane helix</keyword>
<evidence type="ECO:0000256" key="9">
    <source>
        <dbReference type="ARBA" id="ARBA00022989"/>
    </source>
</evidence>
<dbReference type="SUPFAM" id="SSF47384">
    <property type="entry name" value="Homodimeric domain of signal transducing histidine kinase"/>
    <property type="match status" value="1"/>
</dbReference>
<name>A0A931MLL1_9SPHN</name>
<dbReference type="PROSITE" id="PS50109">
    <property type="entry name" value="HIS_KIN"/>
    <property type="match status" value="1"/>
</dbReference>
<feature type="transmembrane region" description="Helical" evidence="13">
    <location>
        <begin position="232"/>
        <end position="254"/>
    </location>
</feature>
<sequence length="1115" mass="118958">MSLLTAIVAVLAFGLCLFAVAAWVEQRKTAFSPQRRHRAYTLALAVYCTSWTFYGSTGTAVRAGWGYLPIYLGPILLLLLAPRFLRKLAEAVAQERATTVSDFIAARFGHDVWVARLVTIIALTGTIPYLALQLRSIGNALAIVSQSAVDGTAMIAAAAILALFAVLFGARRFELAGRSEGLLYAVALDSLVKLAALAVVAVLAMALLFAAPPASLAQGMQAFAGQFAPQNLTLEVAVILLVSVFAIVALPRQFYMGLVEARSQDDLPRARKGLALYLVAIVALIVPIALAGQTLLPGGTDPDLYVLRLPGWAGSDIALAAALLGGIGAAASMAIVDTTALATMVSNDLFAGAVLRVKTGPGAGEIGRRMLAMRRFSIVGIMALALSFALLIRHDQSLASMGLVAFAAMAQFTPHLVLAATGTGRDPLAARVSLALGLGLWAYTLALPPILPADWLASLVGSTLDPNRLFGVGQTTPFVHGVSWSLGLNLALYAVFAARKMPAPGLPRLFATSRRVTNLGELQQFVASFVGQERALLEFPPAHHAELVDRASAQRAQALVASVVGASSARMLVASALASGRMDLTDVTRLLDEGGQSLRFSRQLLAATFENIDAGISVVDAELNLIAWNARYEQILAYPPGLLRVGIPIEQLIRHNALRGDFGCDDIEASIARRLEHLRARQDHSFERRREDGRVIKTVGGPMPGGGYVMSFTDVTGEAHAREELERTLAQLEQRVEERTSELREANRLLAAATRDKTRFLAAASHDLLQPLHAARLFSAALARSAPEAEKALIARVDNAIVAAEELLRALLDISRIDAGGVTPEPEPVDLAPFLSDMAESFRPSAEAKGLRLHIGPVRGWVETDPGLLRSVMQNFLSNALRYTREGGVVVGVRRRGDWLRIDVVDTGVGFDESQAQEIFGEFTRLGSVDAEGLGLGLALVERIVRLLGGRIEVSSNAGRGSRFSLLLPELHAVPRRDAKPGRLPVSGPIEPRALTILVVDNDSRIVEATAALVERMGHTALGENDIEGALAHAAIVDAVLADFRLDDGEDGIALIKALRNQRPDLPAAILTAEPLAQIRPLTDPLGIRAYAKPVAPEVIEAFLASVSVLEVEPH</sequence>
<evidence type="ECO:0000256" key="4">
    <source>
        <dbReference type="ARBA" id="ARBA00012438"/>
    </source>
</evidence>
<feature type="transmembrane region" description="Helical" evidence="13">
    <location>
        <begin position="432"/>
        <end position="451"/>
    </location>
</feature>
<feature type="transmembrane region" description="Helical" evidence="13">
    <location>
        <begin position="66"/>
        <end position="85"/>
    </location>
</feature>
<dbReference type="Gene3D" id="1.10.287.130">
    <property type="match status" value="1"/>
</dbReference>
<dbReference type="Pfam" id="PF12860">
    <property type="entry name" value="PAS_7"/>
    <property type="match status" value="1"/>
</dbReference>
<keyword evidence="8 16" id="KW-0418">Kinase</keyword>
<evidence type="ECO:0000313" key="17">
    <source>
        <dbReference type="Proteomes" id="UP000617634"/>
    </source>
</evidence>
<dbReference type="CDD" id="cd00156">
    <property type="entry name" value="REC"/>
    <property type="match status" value="1"/>
</dbReference>
<evidence type="ECO:0000256" key="5">
    <source>
        <dbReference type="ARBA" id="ARBA00022553"/>
    </source>
</evidence>
<dbReference type="Gene3D" id="3.30.450.20">
    <property type="entry name" value="PAS domain"/>
    <property type="match status" value="1"/>
</dbReference>
<dbReference type="PROSITE" id="PS50110">
    <property type="entry name" value="RESPONSE_REGULATORY"/>
    <property type="match status" value="1"/>
</dbReference>
<dbReference type="SMART" id="SM00448">
    <property type="entry name" value="REC"/>
    <property type="match status" value="1"/>
</dbReference>
<comment type="catalytic activity">
    <reaction evidence="1">
        <text>ATP + protein L-histidine = ADP + protein N-phospho-L-histidine.</text>
        <dbReference type="EC" id="2.7.13.3"/>
    </reaction>
</comment>
<dbReference type="SUPFAM" id="SSF55785">
    <property type="entry name" value="PYP-like sensor domain (PAS domain)"/>
    <property type="match status" value="1"/>
</dbReference>
<organism evidence="16 17">
    <name type="scientific">Novosphingobium aureum</name>
    <dbReference type="NCBI Taxonomy" id="2792964"/>
    <lineage>
        <taxon>Bacteria</taxon>
        <taxon>Pseudomonadati</taxon>
        <taxon>Pseudomonadota</taxon>
        <taxon>Alphaproteobacteria</taxon>
        <taxon>Sphingomonadales</taxon>
        <taxon>Sphingomonadaceae</taxon>
        <taxon>Novosphingobium</taxon>
    </lineage>
</organism>
<keyword evidence="5 11" id="KW-0597">Phosphoprotein</keyword>
<proteinExistence type="inferred from homology"/>
<dbReference type="InterPro" id="IPR004358">
    <property type="entry name" value="Sig_transdc_His_kin-like_C"/>
</dbReference>
<dbReference type="EC" id="2.7.13.3" evidence="4"/>
<feature type="domain" description="Histidine kinase" evidence="14">
    <location>
        <begin position="763"/>
        <end position="972"/>
    </location>
</feature>
<dbReference type="InterPro" id="IPR003661">
    <property type="entry name" value="HisK_dim/P_dom"/>
</dbReference>
<dbReference type="CDD" id="cd00130">
    <property type="entry name" value="PAS"/>
    <property type="match status" value="1"/>
</dbReference>
<accession>A0A931MLL1</accession>
<dbReference type="GO" id="GO:0000155">
    <property type="term" value="F:phosphorelay sensor kinase activity"/>
    <property type="evidence" value="ECO:0007669"/>
    <property type="project" value="InterPro"/>
</dbReference>
<dbReference type="CDD" id="cd00082">
    <property type="entry name" value="HisKA"/>
    <property type="match status" value="1"/>
</dbReference>
<dbReference type="InterPro" id="IPR036097">
    <property type="entry name" value="HisK_dim/P_sf"/>
</dbReference>
<evidence type="ECO:0000256" key="8">
    <source>
        <dbReference type="ARBA" id="ARBA00022777"/>
    </source>
</evidence>
<evidence type="ECO:0000256" key="11">
    <source>
        <dbReference type="PROSITE-ProRule" id="PRU00169"/>
    </source>
</evidence>
<dbReference type="InterPro" id="IPR038377">
    <property type="entry name" value="Na/Glc_symporter_sf"/>
</dbReference>
<dbReference type="RefSeq" id="WP_197163220.1">
    <property type="nucleotide sequence ID" value="NZ_JADZGI010000001.1"/>
</dbReference>
<keyword evidence="7 13" id="KW-0812">Transmembrane</keyword>
<dbReference type="SUPFAM" id="SSF52172">
    <property type="entry name" value="CheY-like"/>
    <property type="match status" value="1"/>
</dbReference>
<feature type="transmembrane region" description="Helical" evidence="13">
    <location>
        <begin position="274"/>
        <end position="297"/>
    </location>
</feature>
<dbReference type="PRINTS" id="PR00344">
    <property type="entry name" value="BCTRLSENSOR"/>
</dbReference>
<gene>
    <name evidence="16" type="ORF">I5E68_09530</name>
</gene>
<dbReference type="Gene3D" id="1.20.1730.10">
    <property type="entry name" value="Sodium/glucose cotransporter"/>
    <property type="match status" value="1"/>
</dbReference>
<dbReference type="Gene3D" id="3.40.50.2300">
    <property type="match status" value="1"/>
</dbReference>
<protein>
    <recommendedName>
        <fullName evidence="4">histidine kinase</fullName>
        <ecNumber evidence="4">2.7.13.3</ecNumber>
    </recommendedName>
</protein>
<feature type="transmembrane region" description="Helical" evidence="13">
    <location>
        <begin position="152"/>
        <end position="170"/>
    </location>
</feature>
<dbReference type="SMART" id="SM00387">
    <property type="entry name" value="HATPase_c"/>
    <property type="match status" value="1"/>
</dbReference>
<feature type="transmembrane region" description="Helical" evidence="13">
    <location>
        <begin position="182"/>
        <end position="212"/>
    </location>
</feature>
<dbReference type="SUPFAM" id="SSF55874">
    <property type="entry name" value="ATPase domain of HSP90 chaperone/DNA topoisomerase II/histidine kinase"/>
    <property type="match status" value="1"/>
</dbReference>
<feature type="transmembrane region" description="Helical" evidence="13">
    <location>
        <begin position="398"/>
        <end position="420"/>
    </location>
</feature>
<dbReference type="InterPro" id="IPR035965">
    <property type="entry name" value="PAS-like_dom_sf"/>
</dbReference>
<dbReference type="InterPro" id="IPR011006">
    <property type="entry name" value="CheY-like_superfamily"/>
</dbReference>
<comment type="similarity">
    <text evidence="3">Belongs to the sodium:solute symporter (SSF) (TC 2.A.21) family.</text>
</comment>
<dbReference type="PANTHER" id="PTHR43047">
    <property type="entry name" value="TWO-COMPONENT HISTIDINE PROTEIN KINASE"/>
    <property type="match status" value="1"/>
</dbReference>
<dbReference type="PANTHER" id="PTHR43047:SF9">
    <property type="entry name" value="HISTIDINE KINASE"/>
    <property type="match status" value="1"/>
</dbReference>
<evidence type="ECO:0000256" key="2">
    <source>
        <dbReference type="ARBA" id="ARBA00004141"/>
    </source>
</evidence>
<evidence type="ECO:0000256" key="12">
    <source>
        <dbReference type="SAM" id="Coils"/>
    </source>
</evidence>
<dbReference type="PROSITE" id="PS50283">
    <property type="entry name" value="NA_SOLUT_SYMP_3"/>
    <property type="match status" value="1"/>
</dbReference>
<dbReference type="AlphaFoldDB" id="A0A931MLL1"/>
<evidence type="ECO:0000256" key="10">
    <source>
        <dbReference type="ARBA" id="ARBA00023136"/>
    </source>
</evidence>
<feature type="transmembrane region" description="Helical" evidence="13">
    <location>
        <begin position="376"/>
        <end position="392"/>
    </location>
</feature>
<dbReference type="InterPro" id="IPR001734">
    <property type="entry name" value="Na/solute_symporter"/>
</dbReference>
<evidence type="ECO:0000256" key="7">
    <source>
        <dbReference type="ARBA" id="ARBA00022692"/>
    </source>
</evidence>
<feature type="transmembrane region" description="Helical" evidence="13">
    <location>
        <begin position="6"/>
        <end position="25"/>
    </location>
</feature>
<evidence type="ECO:0000256" key="3">
    <source>
        <dbReference type="ARBA" id="ARBA00006434"/>
    </source>
</evidence>
<keyword evidence="10 13" id="KW-0472">Membrane</keyword>
<evidence type="ECO:0000256" key="6">
    <source>
        <dbReference type="ARBA" id="ARBA00022679"/>
    </source>
</evidence>
<feature type="modified residue" description="4-aspartylphosphate" evidence="11">
    <location>
        <position position="1043"/>
    </location>
</feature>
<keyword evidence="17" id="KW-1185">Reference proteome</keyword>
<dbReference type="Pfam" id="PF00512">
    <property type="entry name" value="HisKA"/>
    <property type="match status" value="1"/>
</dbReference>
<dbReference type="InterPro" id="IPR036890">
    <property type="entry name" value="HATPase_C_sf"/>
</dbReference>
<evidence type="ECO:0000256" key="13">
    <source>
        <dbReference type="SAM" id="Phobius"/>
    </source>
</evidence>
<dbReference type="InterPro" id="IPR000014">
    <property type="entry name" value="PAS"/>
</dbReference>
<feature type="transmembrane region" description="Helical" evidence="13">
    <location>
        <begin position="113"/>
        <end position="132"/>
    </location>
</feature>
<dbReference type="GO" id="GO:0009927">
    <property type="term" value="F:histidine phosphotransfer kinase activity"/>
    <property type="evidence" value="ECO:0007669"/>
    <property type="project" value="TreeGrafter"/>
</dbReference>
<dbReference type="GO" id="GO:0022857">
    <property type="term" value="F:transmembrane transporter activity"/>
    <property type="evidence" value="ECO:0007669"/>
    <property type="project" value="InterPro"/>
</dbReference>
<dbReference type="Pfam" id="PF02518">
    <property type="entry name" value="HATPase_c"/>
    <property type="match status" value="1"/>
</dbReference>
<dbReference type="Gene3D" id="3.30.565.10">
    <property type="entry name" value="Histidine kinase-like ATPase, C-terminal domain"/>
    <property type="match status" value="1"/>
</dbReference>
<dbReference type="InterPro" id="IPR001789">
    <property type="entry name" value="Sig_transdc_resp-reg_receiver"/>
</dbReference>
<feature type="domain" description="Response regulatory" evidence="15">
    <location>
        <begin position="996"/>
        <end position="1108"/>
    </location>
</feature>
<dbReference type="InterPro" id="IPR003594">
    <property type="entry name" value="HATPase_dom"/>
</dbReference>
<keyword evidence="6" id="KW-0808">Transferase</keyword>
<feature type="coiled-coil region" evidence="12">
    <location>
        <begin position="715"/>
        <end position="756"/>
    </location>
</feature>
<dbReference type="Proteomes" id="UP000617634">
    <property type="component" value="Unassembled WGS sequence"/>
</dbReference>
<feature type="transmembrane region" description="Helical" evidence="13">
    <location>
        <begin position="37"/>
        <end position="54"/>
    </location>
</feature>
<evidence type="ECO:0000259" key="14">
    <source>
        <dbReference type="PROSITE" id="PS50109"/>
    </source>
</evidence>
<dbReference type="SMART" id="SM00388">
    <property type="entry name" value="HisKA"/>
    <property type="match status" value="1"/>
</dbReference>
<feature type="transmembrane region" description="Helical" evidence="13">
    <location>
        <begin position="317"/>
        <end position="336"/>
    </location>
</feature>
<comment type="caution">
    <text evidence="16">The sequence shown here is derived from an EMBL/GenBank/DDBJ whole genome shotgun (WGS) entry which is preliminary data.</text>
</comment>